<dbReference type="InterPro" id="IPR053188">
    <property type="entry name" value="FkbM_Methyltransferase"/>
</dbReference>
<feature type="domain" description="Methyltransferase FkbM" evidence="1">
    <location>
        <begin position="113"/>
        <end position="264"/>
    </location>
</feature>
<dbReference type="SUPFAM" id="SSF53335">
    <property type="entry name" value="S-adenosyl-L-methionine-dependent methyltransferases"/>
    <property type="match status" value="1"/>
</dbReference>
<proteinExistence type="predicted"/>
<dbReference type="GO" id="GO:0008171">
    <property type="term" value="F:O-methyltransferase activity"/>
    <property type="evidence" value="ECO:0007669"/>
    <property type="project" value="TreeGrafter"/>
</dbReference>
<evidence type="ECO:0000313" key="4">
    <source>
        <dbReference type="Proteomes" id="UP000534388"/>
    </source>
</evidence>
<dbReference type="PANTHER" id="PTHR36973:SF4">
    <property type="entry name" value="NODULATION PROTEIN"/>
    <property type="match status" value="1"/>
</dbReference>
<dbReference type="InterPro" id="IPR006342">
    <property type="entry name" value="FkbM_mtfrase"/>
</dbReference>
<keyword evidence="3" id="KW-0808">Transferase</keyword>
<keyword evidence="3" id="KW-0489">Methyltransferase</keyword>
<dbReference type="AlphaFoldDB" id="A0A7W2EWT4"/>
<organism evidence="3 4">
    <name type="scientific">Rugamonas brunnea</name>
    <dbReference type="NCBI Taxonomy" id="2758569"/>
    <lineage>
        <taxon>Bacteria</taxon>
        <taxon>Pseudomonadati</taxon>
        <taxon>Pseudomonadota</taxon>
        <taxon>Betaproteobacteria</taxon>
        <taxon>Burkholderiales</taxon>
        <taxon>Oxalobacteraceae</taxon>
        <taxon>Telluria group</taxon>
        <taxon>Rugamonas</taxon>
    </lineage>
</organism>
<gene>
    <name evidence="3" type="ORF">H3H37_23415</name>
</gene>
<dbReference type="PANTHER" id="PTHR36973">
    <property type="entry name" value="SLL1456 PROTEIN-RELATED"/>
    <property type="match status" value="1"/>
</dbReference>
<keyword evidence="4" id="KW-1185">Reference proteome</keyword>
<comment type="caution">
    <text evidence="3">The sequence shown here is derived from an EMBL/GenBank/DDBJ whole genome shotgun (WGS) entry which is preliminary data.</text>
</comment>
<reference evidence="3 4" key="1">
    <citation type="submission" date="2020-07" db="EMBL/GenBank/DDBJ databases">
        <title>Novel species isolated from subtropical streams in China.</title>
        <authorList>
            <person name="Lu H."/>
        </authorList>
    </citation>
    <scope>NUCLEOTIDE SEQUENCE [LARGE SCALE GENOMIC DNA]</scope>
    <source>
        <strain evidence="3 4">LX20W</strain>
    </source>
</reference>
<dbReference type="Proteomes" id="UP000534388">
    <property type="component" value="Unassembled WGS sequence"/>
</dbReference>
<dbReference type="Gene3D" id="3.40.50.150">
    <property type="entry name" value="Vaccinia Virus protein VP39"/>
    <property type="match status" value="1"/>
</dbReference>
<dbReference type="Pfam" id="PF05050">
    <property type="entry name" value="Methyltransf_21"/>
    <property type="match status" value="1"/>
</dbReference>
<dbReference type="GO" id="GO:0032259">
    <property type="term" value="P:methylation"/>
    <property type="evidence" value="ECO:0007669"/>
    <property type="project" value="UniProtKB-KW"/>
</dbReference>
<dbReference type="Pfam" id="PF13946">
    <property type="entry name" value="DUF4214"/>
    <property type="match status" value="1"/>
</dbReference>
<protein>
    <submittedName>
        <fullName evidence="3">FkbM family methyltransferase</fullName>
    </submittedName>
</protein>
<accession>A0A7W2EWT4</accession>
<dbReference type="InterPro" id="IPR025282">
    <property type="entry name" value="DUF4214"/>
</dbReference>
<name>A0A7W2EWT4_9BURK</name>
<evidence type="ECO:0000313" key="3">
    <source>
        <dbReference type="EMBL" id="MBA5640015.1"/>
    </source>
</evidence>
<dbReference type="RefSeq" id="WP_182167048.1">
    <property type="nucleotide sequence ID" value="NZ_JACEZT010000023.1"/>
</dbReference>
<dbReference type="InterPro" id="IPR029063">
    <property type="entry name" value="SAM-dependent_MTases_sf"/>
</dbReference>
<evidence type="ECO:0000259" key="1">
    <source>
        <dbReference type="Pfam" id="PF05050"/>
    </source>
</evidence>
<feature type="domain" description="DUF4214" evidence="2">
    <location>
        <begin position="16"/>
        <end position="61"/>
    </location>
</feature>
<dbReference type="NCBIfam" id="TIGR01444">
    <property type="entry name" value="fkbM_fam"/>
    <property type="match status" value="1"/>
</dbReference>
<evidence type="ECO:0000259" key="2">
    <source>
        <dbReference type="Pfam" id="PF13946"/>
    </source>
</evidence>
<dbReference type="EMBL" id="JACEZT010000023">
    <property type="protein sequence ID" value="MBA5640015.1"/>
    <property type="molecule type" value="Genomic_DNA"/>
</dbReference>
<sequence>MSETLFPTADAADALVHGLYRALLGRDADPVGLQHWRTVLTGGGDVAALAAALAGSDEYRARTASLAAHGPARARLAAHCAPLFADQPLHIVDVGAQMLDDERHVYAPLTDHGLPCQVTGFEPLDEKREQREQHDGQATVRLYPDFIGDGQRHPFHINEPDATSSLLPFNRAVTDQLVDLSHLRTVRTADVDTRTLDAVLAEAAPVDFLKLDIQGFELPALRHATAVLARTAVVHCEVSFTPIYAGQALFSDIEQLLRGQGFEFIDFHSTCRYASEGTAARQSRDRLGWGDAIFMKSPGLLSGRDLLAQAAIALFVYDKPSLAEALAVRADPALAALFREGQP</sequence>